<name>A0ABQ0ZDU7_9HYPH</name>
<evidence type="ECO:0000313" key="1">
    <source>
        <dbReference type="EMBL" id="GES53558.1"/>
    </source>
</evidence>
<organism evidence="1 2">
    <name type="scientific">Rhizobium dioscoreae</name>
    <dbReference type="NCBI Taxonomy" id="2653122"/>
    <lineage>
        <taxon>Bacteria</taxon>
        <taxon>Pseudomonadati</taxon>
        <taxon>Pseudomonadota</taxon>
        <taxon>Alphaproteobacteria</taxon>
        <taxon>Hyphomicrobiales</taxon>
        <taxon>Rhizobiaceae</taxon>
        <taxon>Rhizobium/Agrobacterium group</taxon>
        <taxon>Rhizobium</taxon>
    </lineage>
</organism>
<comment type="caution">
    <text evidence="1">The sequence shown here is derived from an EMBL/GenBank/DDBJ whole genome shotgun (WGS) entry which is preliminary data.</text>
</comment>
<proteinExistence type="predicted"/>
<dbReference type="Proteomes" id="UP000390335">
    <property type="component" value="Unassembled WGS sequence"/>
</dbReference>
<protein>
    <submittedName>
        <fullName evidence="1">Uncharacterized protein</fullName>
    </submittedName>
</protein>
<gene>
    <name evidence="1" type="ORF">RsS93_61720</name>
</gene>
<reference evidence="1 2" key="1">
    <citation type="journal article" date="2020" name="Genome Biol. Evol.">
        <title>Rhizobium dioscoreae sp. nov., a plant growth-promoting bacterium isolated from yam (Dioscorea species).</title>
        <authorList>
            <person name="Ouyabe M."/>
            <person name="Tanaka N."/>
            <person name="Shiwa Y."/>
            <person name="Fujita N."/>
            <person name="Kikuno H."/>
            <person name="Babil P."/>
            <person name="Shiwachi H."/>
        </authorList>
    </citation>
    <scope>NUCLEOTIDE SEQUENCE [LARGE SCALE GENOMIC DNA]</scope>
    <source>
        <strain evidence="1 2">S-93</strain>
    </source>
</reference>
<sequence>MQTVRANESLLYPGQILAIRGSTGELHDALDLREGGRHDGGRADEDYYKREQQYCVLWDCA</sequence>
<dbReference type="EMBL" id="BLAJ01000020">
    <property type="protein sequence ID" value="GES53558.1"/>
    <property type="molecule type" value="Genomic_DNA"/>
</dbReference>
<evidence type="ECO:0000313" key="2">
    <source>
        <dbReference type="Proteomes" id="UP000390335"/>
    </source>
</evidence>
<accession>A0ABQ0ZDU7</accession>
<keyword evidence="2" id="KW-1185">Reference proteome</keyword>